<dbReference type="AlphaFoldDB" id="X0XBZ6"/>
<gene>
    <name evidence="2" type="ORF">S01H1_66892</name>
</gene>
<feature type="non-terminal residue" evidence="2">
    <location>
        <position position="1"/>
    </location>
</feature>
<evidence type="ECO:0000256" key="1">
    <source>
        <dbReference type="SAM" id="Phobius"/>
    </source>
</evidence>
<keyword evidence="1" id="KW-0812">Transmembrane</keyword>
<proteinExistence type="predicted"/>
<comment type="caution">
    <text evidence="2">The sequence shown here is derived from an EMBL/GenBank/DDBJ whole genome shotgun (WGS) entry which is preliminary data.</text>
</comment>
<keyword evidence="1" id="KW-1133">Transmembrane helix</keyword>
<dbReference type="EMBL" id="BARS01044252">
    <property type="protein sequence ID" value="GAG34193.1"/>
    <property type="molecule type" value="Genomic_DNA"/>
</dbReference>
<keyword evidence="1" id="KW-0472">Membrane</keyword>
<protein>
    <submittedName>
        <fullName evidence="2">Uncharacterized protein</fullName>
    </submittedName>
</protein>
<feature type="transmembrane region" description="Helical" evidence="1">
    <location>
        <begin position="129"/>
        <end position="149"/>
    </location>
</feature>
<organism evidence="2">
    <name type="scientific">marine sediment metagenome</name>
    <dbReference type="NCBI Taxonomy" id="412755"/>
    <lineage>
        <taxon>unclassified sequences</taxon>
        <taxon>metagenomes</taxon>
        <taxon>ecological metagenomes</taxon>
    </lineage>
</organism>
<name>X0XBZ6_9ZZZZ</name>
<reference evidence="2" key="1">
    <citation type="journal article" date="2014" name="Front. Microbiol.">
        <title>High frequency of phylogenetically diverse reductive dehalogenase-homologous genes in deep subseafloor sedimentary metagenomes.</title>
        <authorList>
            <person name="Kawai M."/>
            <person name="Futagami T."/>
            <person name="Toyoda A."/>
            <person name="Takaki Y."/>
            <person name="Nishi S."/>
            <person name="Hori S."/>
            <person name="Arai W."/>
            <person name="Tsubouchi T."/>
            <person name="Morono Y."/>
            <person name="Uchiyama I."/>
            <person name="Ito T."/>
            <person name="Fujiyama A."/>
            <person name="Inagaki F."/>
            <person name="Takami H."/>
        </authorList>
    </citation>
    <scope>NUCLEOTIDE SEQUENCE</scope>
    <source>
        <strain evidence="2">Expedition CK06-06</strain>
    </source>
</reference>
<accession>X0XBZ6</accession>
<sequence length="154" mass="17354">SFYIENIHIEEILNVTIHVTIPNEVEFVDSSFSDLNVENDSSEFEYQIGTINPNDDIIFMYFEYNVTYSGPGTDITFEGVNTSFQFSDEKDPDSEISNSVDVLLKGPRVDTSTASLPPRQIGTIDADDVIIIVAYLIPIAFFGTSIVVMRRIRR</sequence>
<evidence type="ECO:0000313" key="2">
    <source>
        <dbReference type="EMBL" id="GAG34193.1"/>
    </source>
</evidence>